<dbReference type="Gene3D" id="3.30.70.100">
    <property type="match status" value="1"/>
</dbReference>
<name>A0ABR6JDY9_AGRRD</name>
<keyword evidence="2" id="KW-1185">Reference proteome</keyword>
<protein>
    <recommendedName>
        <fullName evidence="3">DUF1330 domain-containing protein</fullName>
    </recommendedName>
</protein>
<evidence type="ECO:0008006" key="3">
    <source>
        <dbReference type="Google" id="ProtNLM"/>
    </source>
</evidence>
<dbReference type="Proteomes" id="UP000534590">
    <property type="component" value="Unassembled WGS sequence"/>
</dbReference>
<sequence length="136" mass="15144">MKDVTLPEHALKEAIARVGDGPVVMMNLLTFRDSPLYPEGFADRKASARAAYYEGYAGAFGQIAAQLGIVYELVHAGRQLLTLVPPEPESWDDIVLVRYRNLSDLRRITETDDYARLAAPHRLAAIAAWRFIATQS</sequence>
<gene>
    <name evidence="1" type="ORF">GGE40_004417</name>
</gene>
<comment type="caution">
    <text evidence="1">The sequence shown here is derived from an EMBL/GenBank/DDBJ whole genome shotgun (WGS) entry which is preliminary data.</text>
</comment>
<dbReference type="RefSeq" id="WP_080865295.1">
    <property type="nucleotide sequence ID" value="NZ_JACIGS010000005.1"/>
</dbReference>
<evidence type="ECO:0000313" key="2">
    <source>
        <dbReference type="Proteomes" id="UP000534590"/>
    </source>
</evidence>
<accession>A0ABR6JDY9</accession>
<proteinExistence type="predicted"/>
<reference evidence="1 2" key="1">
    <citation type="submission" date="2020-08" db="EMBL/GenBank/DDBJ databases">
        <title>Genomic Encyclopedia of Type Strains, Phase IV (KMG-V): Genome sequencing to study the core and pangenomes of soil and plant-associated prokaryotes.</title>
        <authorList>
            <person name="Whitman W."/>
        </authorList>
    </citation>
    <scope>NUCLEOTIDE SEQUENCE [LARGE SCALE GENOMIC DNA]</scope>
    <source>
        <strain evidence="1 2">SEMIA 461</strain>
    </source>
</reference>
<organism evidence="1 2">
    <name type="scientific">Agrobacterium radiobacter</name>
    <dbReference type="NCBI Taxonomy" id="362"/>
    <lineage>
        <taxon>Bacteria</taxon>
        <taxon>Pseudomonadati</taxon>
        <taxon>Pseudomonadota</taxon>
        <taxon>Alphaproteobacteria</taxon>
        <taxon>Hyphomicrobiales</taxon>
        <taxon>Rhizobiaceae</taxon>
        <taxon>Rhizobium/Agrobacterium group</taxon>
        <taxon>Agrobacterium</taxon>
        <taxon>Agrobacterium tumefaciens complex</taxon>
    </lineage>
</organism>
<dbReference type="EMBL" id="JACIHP010000005">
    <property type="protein sequence ID" value="MBB4492572.1"/>
    <property type="molecule type" value="Genomic_DNA"/>
</dbReference>
<evidence type="ECO:0000313" key="1">
    <source>
        <dbReference type="EMBL" id="MBB4492572.1"/>
    </source>
</evidence>